<sequence length="88" mass="9095">MTDRDEERLIADALKAKAGHGGGALFRQSSSERVTQELQTVVPDDWSPSVHDAGMRSAGGSASPRWILLLAAALGLAAGAVIGLLTVV</sequence>
<proteinExistence type="predicted"/>
<protein>
    <recommendedName>
        <fullName evidence="4">DUF3040 domain-containing protein</fullName>
    </recommendedName>
</protein>
<accession>A0ABD6FH99</accession>
<gene>
    <name evidence="2" type="ORF">DIU77_010490</name>
</gene>
<evidence type="ECO:0000256" key="1">
    <source>
        <dbReference type="SAM" id="Phobius"/>
    </source>
</evidence>
<feature type="transmembrane region" description="Helical" evidence="1">
    <location>
        <begin position="66"/>
        <end position="87"/>
    </location>
</feature>
<comment type="caution">
    <text evidence="2">The sequence shown here is derived from an EMBL/GenBank/DDBJ whole genome shotgun (WGS) entry which is preliminary data.</text>
</comment>
<keyword evidence="1" id="KW-0472">Membrane</keyword>
<dbReference type="EMBL" id="QGUI02000117">
    <property type="protein sequence ID" value="MFO7192656.1"/>
    <property type="molecule type" value="Genomic_DNA"/>
</dbReference>
<keyword evidence="1" id="KW-0812">Transmembrane</keyword>
<organism evidence="2 3">
    <name type="scientific">Thermocrispum agreste</name>
    <dbReference type="NCBI Taxonomy" id="37925"/>
    <lineage>
        <taxon>Bacteria</taxon>
        <taxon>Bacillati</taxon>
        <taxon>Actinomycetota</taxon>
        <taxon>Actinomycetes</taxon>
        <taxon>Pseudonocardiales</taxon>
        <taxon>Pseudonocardiaceae</taxon>
        <taxon>Thermocrispum</taxon>
    </lineage>
</organism>
<reference evidence="2 3" key="1">
    <citation type="journal article" date="2021" name="BMC Genomics">
        <title>Genome-resolved metagenome and metatranscriptome analyses of thermophilic composting reveal key bacterial players and their metabolic interactions.</title>
        <authorList>
            <person name="Braga L.P.P."/>
            <person name="Pereira R.V."/>
            <person name="Martins L.F."/>
            <person name="Moura L.M.S."/>
            <person name="Sanchez F.B."/>
            <person name="Patane J.S.L."/>
            <person name="da Silva A.M."/>
            <person name="Setubal J.C."/>
        </authorList>
    </citation>
    <scope>NUCLEOTIDE SEQUENCE [LARGE SCALE GENOMIC DNA]</scope>
    <source>
        <strain evidence="2">ZC4RG45</strain>
    </source>
</reference>
<evidence type="ECO:0000313" key="3">
    <source>
        <dbReference type="Proteomes" id="UP000249324"/>
    </source>
</evidence>
<evidence type="ECO:0008006" key="4">
    <source>
        <dbReference type="Google" id="ProtNLM"/>
    </source>
</evidence>
<dbReference type="Proteomes" id="UP000249324">
    <property type="component" value="Unassembled WGS sequence"/>
</dbReference>
<dbReference type="AlphaFoldDB" id="A0ABD6FH99"/>
<keyword evidence="1" id="KW-1133">Transmembrane helix</keyword>
<evidence type="ECO:0000313" key="2">
    <source>
        <dbReference type="EMBL" id="MFO7192656.1"/>
    </source>
</evidence>
<name>A0ABD6FH99_9PSEU</name>